<dbReference type="eggNOG" id="ENOG502ZIX0">
    <property type="taxonomic scope" value="Bacteria"/>
</dbReference>
<sequence length="106" mass="12132">MCCGKELDLGENEFVFCIGYDGSRAIVDKELLSQHKDKSVEELFELGFYRSAFSKALYKNDNTLISYLIDSYNKISKSSYTTKEELELLFGVVYPDNIVSIKVTYV</sequence>
<dbReference type="HOGENOM" id="CLU_180098_0_0_12"/>
<reference evidence="1 2" key="1">
    <citation type="submission" date="2013-04" db="EMBL/GenBank/DDBJ databases">
        <title>Comparative Genomics of Relapsing Fever Spirochetes.</title>
        <authorList>
            <person name="Schwan T.G."/>
            <person name="Raffel S.J."/>
            <person name="Porcella S.F."/>
            <person name="Martens C.A."/>
            <person name="Bruno D.P."/>
            <person name="Rickefs S.M."/>
            <person name="Barbian K.B."/>
        </authorList>
    </citation>
    <scope>NUCLEOTIDE SEQUENCE [LARGE SCALE GENOMIC DNA]</scope>
    <source>
        <strain evidence="1 2">BA2</strain>
    </source>
</reference>
<dbReference type="Proteomes" id="UP000019262">
    <property type="component" value="Chromosome"/>
</dbReference>
<dbReference type="EMBL" id="CP005829">
    <property type="protein sequence ID" value="AHH08619.1"/>
    <property type="molecule type" value="Genomic_DNA"/>
</dbReference>
<evidence type="ECO:0000313" key="1">
    <source>
        <dbReference type="EMBL" id="AHH08619.1"/>
    </source>
</evidence>
<dbReference type="PATRIC" id="fig|1313293.3.peg.665"/>
<organism evidence="1 2">
    <name type="scientific">Borrelia anserina BA2</name>
    <dbReference type="NCBI Taxonomy" id="1313293"/>
    <lineage>
        <taxon>Bacteria</taxon>
        <taxon>Pseudomonadati</taxon>
        <taxon>Spirochaetota</taxon>
        <taxon>Spirochaetia</taxon>
        <taxon>Spirochaetales</taxon>
        <taxon>Borreliaceae</taxon>
        <taxon>Borrelia</taxon>
    </lineage>
</organism>
<evidence type="ECO:0000313" key="2">
    <source>
        <dbReference type="Proteomes" id="UP000019262"/>
    </source>
</evidence>
<proteinExistence type="predicted"/>
<gene>
    <name evidence="1" type="ORF">BAN_0050500</name>
</gene>
<name>W5SN58_BORAN</name>
<protein>
    <submittedName>
        <fullName evidence="1">Uncharacterized protein</fullName>
    </submittedName>
</protein>
<dbReference type="AlphaFoldDB" id="W5SN58"/>
<accession>W5SN58</accession>